<name>A0ABV6GFT7_9BACI</name>
<organism evidence="1 2">
    <name type="scientific">Metabacillus herbersteinensis</name>
    <dbReference type="NCBI Taxonomy" id="283816"/>
    <lineage>
        <taxon>Bacteria</taxon>
        <taxon>Bacillati</taxon>
        <taxon>Bacillota</taxon>
        <taxon>Bacilli</taxon>
        <taxon>Bacillales</taxon>
        <taxon>Bacillaceae</taxon>
        <taxon>Metabacillus</taxon>
    </lineage>
</organism>
<protein>
    <submittedName>
        <fullName evidence="1">Uncharacterized protein</fullName>
    </submittedName>
</protein>
<sequence length="120" mass="13547">MWEEKIHIRVNDQNPIVLGLAPLLGIGKTIKGLLGNQKHLSTKDKLSLIPFFLNGFKDYLTSSDKLDTYSIKEYADKYGVTSRAFHYLIVPLSSGIYFLPPARYSAYVFFGLFAPGIPKF</sequence>
<gene>
    <name evidence="1" type="ORF">ACFFIX_14040</name>
</gene>
<evidence type="ECO:0000313" key="2">
    <source>
        <dbReference type="Proteomes" id="UP001589854"/>
    </source>
</evidence>
<comment type="caution">
    <text evidence="1">The sequence shown here is derived from an EMBL/GenBank/DDBJ whole genome shotgun (WGS) entry which is preliminary data.</text>
</comment>
<accession>A0ABV6GFT7</accession>
<evidence type="ECO:0000313" key="1">
    <source>
        <dbReference type="EMBL" id="MFC0272554.1"/>
    </source>
</evidence>
<dbReference type="Proteomes" id="UP001589854">
    <property type="component" value="Unassembled WGS sequence"/>
</dbReference>
<proteinExistence type="predicted"/>
<reference evidence="1 2" key="1">
    <citation type="submission" date="2024-09" db="EMBL/GenBank/DDBJ databases">
        <authorList>
            <person name="Sun Q."/>
            <person name="Mori K."/>
        </authorList>
    </citation>
    <scope>NUCLEOTIDE SEQUENCE [LARGE SCALE GENOMIC DNA]</scope>
    <source>
        <strain evidence="1 2">CCM 7228</strain>
    </source>
</reference>
<keyword evidence="2" id="KW-1185">Reference proteome</keyword>
<dbReference type="EMBL" id="JBHLVO010000011">
    <property type="protein sequence ID" value="MFC0272554.1"/>
    <property type="molecule type" value="Genomic_DNA"/>
</dbReference>